<proteinExistence type="predicted"/>
<dbReference type="SUPFAM" id="SSF53335">
    <property type="entry name" value="S-adenosyl-L-methionine-dependent methyltransferases"/>
    <property type="match status" value="1"/>
</dbReference>
<reference evidence="2" key="1">
    <citation type="journal article" date="2019" name="Int. J. Syst. Evol. Microbiol.">
        <title>The Global Catalogue of Microorganisms (GCM) 10K type strain sequencing project: providing services to taxonomists for standard genome sequencing and annotation.</title>
        <authorList>
            <consortium name="The Broad Institute Genomics Platform"/>
            <consortium name="The Broad Institute Genome Sequencing Center for Infectious Disease"/>
            <person name="Wu L."/>
            <person name="Ma J."/>
        </authorList>
    </citation>
    <scope>NUCLEOTIDE SEQUENCE [LARGE SCALE GENOMIC DNA]</scope>
    <source>
        <strain evidence="2">JCM 18532</strain>
    </source>
</reference>
<dbReference type="EMBL" id="BAABKN010000023">
    <property type="protein sequence ID" value="GAA4749430.1"/>
    <property type="molecule type" value="Genomic_DNA"/>
</dbReference>
<gene>
    <name evidence="1" type="ORF">GCM10023350_38190</name>
</gene>
<name>A0ABP8Z8C8_9ACTN</name>
<dbReference type="Gene3D" id="3.40.50.150">
    <property type="entry name" value="Vaccinia Virus protein VP39"/>
    <property type="match status" value="1"/>
</dbReference>
<evidence type="ECO:0000313" key="1">
    <source>
        <dbReference type="EMBL" id="GAA4749430.1"/>
    </source>
</evidence>
<organism evidence="1 2">
    <name type="scientific">Nocardioides endophyticus</name>
    <dbReference type="NCBI Taxonomy" id="1353775"/>
    <lineage>
        <taxon>Bacteria</taxon>
        <taxon>Bacillati</taxon>
        <taxon>Actinomycetota</taxon>
        <taxon>Actinomycetes</taxon>
        <taxon>Propionibacteriales</taxon>
        <taxon>Nocardioidaceae</taxon>
        <taxon>Nocardioides</taxon>
    </lineage>
</organism>
<protein>
    <recommendedName>
        <fullName evidence="3">Class I SAM-dependent methyltransferase</fullName>
    </recommendedName>
</protein>
<dbReference type="Proteomes" id="UP001499882">
    <property type="component" value="Unassembled WGS sequence"/>
</dbReference>
<sequence length="224" mass="25429">MLSHAKRVAGSVRALPRHLHYDRMERSGVSPFVCTSPTPLSKSEARYQLEHGQLMVPNVSGFYHGILKGWWEKYGLGENCLLISETHAVGEVFHKRYPDTTFVTTDYFVDLQPHPTCDVVWDLCSSSVPDDLRTMQSVVCQATLEHIQDPVQVMRNLAAVLAPGGMLYVQTHTPAFHYHGYPKDYLRYFPDWFVDICQIVDSLELVELLCIDGHAFAAYRRTAA</sequence>
<dbReference type="InterPro" id="IPR029063">
    <property type="entry name" value="SAM-dependent_MTases_sf"/>
</dbReference>
<evidence type="ECO:0000313" key="2">
    <source>
        <dbReference type="Proteomes" id="UP001499882"/>
    </source>
</evidence>
<comment type="caution">
    <text evidence="1">The sequence shown here is derived from an EMBL/GenBank/DDBJ whole genome shotgun (WGS) entry which is preliminary data.</text>
</comment>
<keyword evidence="2" id="KW-1185">Reference proteome</keyword>
<accession>A0ABP8Z8C8</accession>
<evidence type="ECO:0008006" key="3">
    <source>
        <dbReference type="Google" id="ProtNLM"/>
    </source>
</evidence>
<dbReference type="Pfam" id="PF13489">
    <property type="entry name" value="Methyltransf_23"/>
    <property type="match status" value="1"/>
</dbReference>